<evidence type="ECO:0000256" key="2">
    <source>
        <dbReference type="ARBA" id="ARBA00022475"/>
    </source>
</evidence>
<evidence type="ECO:0000256" key="4">
    <source>
        <dbReference type="ARBA" id="ARBA00022989"/>
    </source>
</evidence>
<feature type="transmembrane region" description="Helical" evidence="6">
    <location>
        <begin position="201"/>
        <end position="224"/>
    </location>
</feature>
<evidence type="ECO:0000313" key="8">
    <source>
        <dbReference type="EMBL" id="AJA11430.1"/>
    </source>
</evidence>
<keyword evidence="3 6" id="KW-0812">Transmembrane</keyword>
<gene>
    <name evidence="8" type="ORF">SKP52_22925</name>
</gene>
<evidence type="ECO:0000313" key="9">
    <source>
        <dbReference type="Proteomes" id="UP000030907"/>
    </source>
</evidence>
<feature type="transmembrane region" description="Helical" evidence="6">
    <location>
        <begin position="52"/>
        <end position="78"/>
    </location>
</feature>
<feature type="transmembrane region" description="Helical" evidence="6">
    <location>
        <begin position="159"/>
        <end position="180"/>
    </location>
</feature>
<feature type="domain" description="Copper resistance protein D" evidence="7">
    <location>
        <begin position="196"/>
        <end position="309"/>
    </location>
</feature>
<keyword evidence="2" id="KW-1003">Cell membrane</keyword>
<feature type="transmembrane region" description="Helical" evidence="6">
    <location>
        <begin position="123"/>
        <end position="139"/>
    </location>
</feature>
<dbReference type="AlphaFoldDB" id="A0A0A7PN24"/>
<accession>A0A0A7PN24</accession>
<name>A0A0A7PN24_9SPHN</name>
<organism evidence="8 9">
    <name type="scientific">Sphingopyxis fribergensis</name>
    <dbReference type="NCBI Taxonomy" id="1515612"/>
    <lineage>
        <taxon>Bacteria</taxon>
        <taxon>Pseudomonadati</taxon>
        <taxon>Pseudomonadota</taxon>
        <taxon>Alphaproteobacteria</taxon>
        <taxon>Sphingomonadales</taxon>
        <taxon>Sphingomonadaceae</taxon>
        <taxon>Sphingopyxis</taxon>
    </lineage>
</organism>
<evidence type="ECO:0000259" key="7">
    <source>
        <dbReference type="Pfam" id="PF05425"/>
    </source>
</evidence>
<dbReference type="KEGG" id="sphk:SKP52_22925"/>
<feature type="transmembrane region" description="Helical" evidence="6">
    <location>
        <begin position="236"/>
        <end position="257"/>
    </location>
</feature>
<dbReference type="Pfam" id="PF05425">
    <property type="entry name" value="CopD"/>
    <property type="match status" value="1"/>
</dbReference>
<sequence length="322" mass="33724">MGDPVLIGIRFALYADLMLIAGLAAFPLFALTRSERLAPQSMMASIWRAERWLCAAGLLLSILGMGVLAASMQGVGLLSLELQPFWDLVRETEVGTAWVYRSAALLLALGVAIWMVRWPTTSAAVLAAAGSVAVASLVWSGHAGATEGAAGTVHRISDILHLIAAAVWIGAIGAFLILISPRRVREWPGGLQIAARSLDQFSRVGTICVLVIAATGLVNSQMIVGAENLGRSLGSPYGQLLLAKLALFGLMLALAAANRWRLTPALAAAVPGTDTDNVDADPDLAIAAMRRSLIIEASAALAILALVAWFGTLEPFVTADPV</sequence>
<evidence type="ECO:0000256" key="5">
    <source>
        <dbReference type="ARBA" id="ARBA00023136"/>
    </source>
</evidence>
<keyword evidence="9" id="KW-1185">Reference proteome</keyword>
<dbReference type="PANTHER" id="PTHR34820">
    <property type="entry name" value="INNER MEMBRANE PROTEIN YEBZ"/>
    <property type="match status" value="1"/>
</dbReference>
<feature type="transmembrane region" description="Helical" evidence="6">
    <location>
        <begin position="293"/>
        <end position="312"/>
    </location>
</feature>
<dbReference type="InterPro" id="IPR032694">
    <property type="entry name" value="CopC/D"/>
</dbReference>
<comment type="subcellular location">
    <subcellularLocation>
        <location evidence="1">Cell membrane</location>
        <topology evidence="1">Multi-pass membrane protein</topology>
    </subcellularLocation>
</comment>
<protein>
    <submittedName>
        <fullName evidence="8">Copper resistance D</fullName>
    </submittedName>
</protein>
<dbReference type="HOGENOM" id="CLU_075540_0_0_5"/>
<feature type="transmembrane region" description="Helical" evidence="6">
    <location>
        <begin position="98"/>
        <end position="116"/>
    </location>
</feature>
<dbReference type="EMBL" id="CP009122">
    <property type="protein sequence ID" value="AJA11430.1"/>
    <property type="molecule type" value="Genomic_DNA"/>
</dbReference>
<keyword evidence="5 6" id="KW-0472">Membrane</keyword>
<dbReference type="InterPro" id="IPR047689">
    <property type="entry name" value="CopD"/>
</dbReference>
<dbReference type="GO" id="GO:0005886">
    <property type="term" value="C:plasma membrane"/>
    <property type="evidence" value="ECO:0007669"/>
    <property type="project" value="UniProtKB-SubCell"/>
</dbReference>
<dbReference type="PANTHER" id="PTHR34820:SF4">
    <property type="entry name" value="INNER MEMBRANE PROTEIN YEBZ"/>
    <property type="match status" value="1"/>
</dbReference>
<dbReference type="InterPro" id="IPR008457">
    <property type="entry name" value="Cu-R_CopD_dom"/>
</dbReference>
<dbReference type="Proteomes" id="UP000030907">
    <property type="component" value="Chromosome"/>
</dbReference>
<reference evidence="8 9" key="1">
    <citation type="journal article" date="2015" name="Int. J. Syst. Evol. Microbiol.">
        <title>Description of Sphingopyxis fribergensis sp. nov. - a soil bacterium with the ability to degrade styrene and phenylacetic acid.</title>
        <authorList>
            <person name="Oelschlagel M."/>
            <person name="Ruckert C."/>
            <person name="Kalinowski J."/>
            <person name="Schmidt G."/>
            <person name="Schlomann M."/>
            <person name="Tischler D."/>
        </authorList>
    </citation>
    <scope>NUCLEOTIDE SEQUENCE [LARGE SCALE GENOMIC DNA]</scope>
    <source>
        <strain evidence="8 9">Kp5.2</strain>
    </source>
</reference>
<dbReference type="NCBIfam" id="NF033808">
    <property type="entry name" value="copper_CopD"/>
    <property type="match status" value="1"/>
</dbReference>
<evidence type="ECO:0000256" key="6">
    <source>
        <dbReference type="SAM" id="Phobius"/>
    </source>
</evidence>
<dbReference type="GO" id="GO:0006825">
    <property type="term" value="P:copper ion transport"/>
    <property type="evidence" value="ECO:0007669"/>
    <property type="project" value="InterPro"/>
</dbReference>
<dbReference type="RefSeq" id="WP_003046408.1">
    <property type="nucleotide sequence ID" value="NZ_CP009122.1"/>
</dbReference>
<dbReference type="OrthoDB" id="6053803at2"/>
<keyword evidence="4 6" id="KW-1133">Transmembrane helix</keyword>
<evidence type="ECO:0000256" key="1">
    <source>
        <dbReference type="ARBA" id="ARBA00004651"/>
    </source>
</evidence>
<feature type="transmembrane region" description="Helical" evidence="6">
    <location>
        <begin position="12"/>
        <end position="31"/>
    </location>
</feature>
<dbReference type="STRING" id="1515612.SKP52_22925"/>
<evidence type="ECO:0000256" key="3">
    <source>
        <dbReference type="ARBA" id="ARBA00022692"/>
    </source>
</evidence>
<proteinExistence type="predicted"/>